<dbReference type="SUPFAM" id="SSF50998">
    <property type="entry name" value="Quinoprotein alcohol dehydrogenase-like"/>
    <property type="match status" value="2"/>
</dbReference>
<reference evidence="3" key="1">
    <citation type="submission" date="2016-10" db="EMBL/GenBank/DDBJ databases">
        <authorList>
            <person name="Varghese N."/>
            <person name="Submissions S."/>
        </authorList>
    </citation>
    <scope>NUCLEOTIDE SEQUENCE [LARGE SCALE GENOMIC DNA]</scope>
    <source>
        <strain evidence="3">CGMCC 1.10121</strain>
    </source>
</reference>
<dbReference type="EMBL" id="FODV01000034">
    <property type="protein sequence ID" value="SEP28658.1"/>
    <property type="molecule type" value="Genomic_DNA"/>
</dbReference>
<dbReference type="AlphaFoldDB" id="A0A1H8WNK1"/>
<dbReference type="Gene3D" id="2.40.128.630">
    <property type="match status" value="1"/>
</dbReference>
<dbReference type="Gene3D" id="2.130.10.10">
    <property type="entry name" value="YVTN repeat-like/Quinoprotein amine dehydrogenase"/>
    <property type="match status" value="1"/>
</dbReference>
<sequence length="326" mass="34496">MGYHIPIVGDDTVYVHNLDTTLFAFAADTGDERWRTPLEGPGPAPTLGGGRLVVATENGLKTFDAASGEQRWTVETPAAGVFDSPPVIAHETVYFYGGVGVSAFDLADGSLQWRVPIGLASDSAPAVGDDTLYVAGDDTYLRALSTVDGSERWRQKTAAHIDCNVAVAGETVYAGSESGTVLACDRADGAKRWQYSLPTDEERQRTPQMIATDGARVYVTTDDVLYALDSKTGRPCWTIDTHRRRYSSGIAIGDGTLFVPTEDSDSASEPSAGAVYNAANGERLRGFATDAPYGFDGGPSVAGGAVYTNGRAALRRYSAEETGAAE</sequence>
<accession>A0A1H8WNK1</accession>
<gene>
    <name evidence="2" type="ORF">SAMN04487948_1343</name>
</gene>
<dbReference type="SMART" id="SM00564">
    <property type="entry name" value="PQQ"/>
    <property type="match status" value="6"/>
</dbReference>
<evidence type="ECO:0000313" key="3">
    <source>
        <dbReference type="Proteomes" id="UP000199126"/>
    </source>
</evidence>
<organism evidence="2 3">
    <name type="scientific">Halogranum amylolyticum</name>
    <dbReference type="NCBI Taxonomy" id="660520"/>
    <lineage>
        <taxon>Archaea</taxon>
        <taxon>Methanobacteriati</taxon>
        <taxon>Methanobacteriota</taxon>
        <taxon>Stenosarchaea group</taxon>
        <taxon>Halobacteria</taxon>
        <taxon>Halobacteriales</taxon>
        <taxon>Haloferacaceae</taxon>
    </lineage>
</organism>
<dbReference type="InterPro" id="IPR011047">
    <property type="entry name" value="Quinoprotein_ADH-like_sf"/>
</dbReference>
<name>A0A1H8WNK1_9EURY</name>
<dbReference type="Gene3D" id="2.40.10.480">
    <property type="match status" value="1"/>
</dbReference>
<dbReference type="InterPro" id="IPR002372">
    <property type="entry name" value="PQQ_rpt_dom"/>
</dbReference>
<dbReference type="OrthoDB" id="145878at2157"/>
<keyword evidence="3" id="KW-1185">Reference proteome</keyword>
<dbReference type="InterPro" id="IPR018391">
    <property type="entry name" value="PQQ_b-propeller_rpt"/>
</dbReference>
<feature type="domain" description="Pyrrolo-quinoline quinone repeat" evidence="1">
    <location>
        <begin position="101"/>
        <end position="309"/>
    </location>
</feature>
<proteinExistence type="predicted"/>
<dbReference type="Pfam" id="PF13360">
    <property type="entry name" value="PQQ_2"/>
    <property type="match status" value="1"/>
</dbReference>
<dbReference type="PANTHER" id="PTHR34512">
    <property type="entry name" value="CELL SURFACE PROTEIN"/>
    <property type="match status" value="1"/>
</dbReference>
<dbReference type="PANTHER" id="PTHR34512:SF30">
    <property type="entry name" value="OUTER MEMBRANE PROTEIN ASSEMBLY FACTOR BAMB"/>
    <property type="match status" value="1"/>
</dbReference>
<evidence type="ECO:0000259" key="1">
    <source>
        <dbReference type="Pfam" id="PF13360"/>
    </source>
</evidence>
<dbReference type="Proteomes" id="UP000199126">
    <property type="component" value="Unassembled WGS sequence"/>
</dbReference>
<dbReference type="InterPro" id="IPR015943">
    <property type="entry name" value="WD40/YVTN_repeat-like_dom_sf"/>
</dbReference>
<protein>
    <submittedName>
        <fullName evidence="2">Outer membrane protein assembly factor BamB, contains PQQ-like beta-propeller repeat</fullName>
    </submittedName>
</protein>
<evidence type="ECO:0000313" key="2">
    <source>
        <dbReference type="EMBL" id="SEP28658.1"/>
    </source>
</evidence>